<dbReference type="FunFam" id="1.20.120.980:FF:000003">
    <property type="entry name" value="Serine protease 16"/>
    <property type="match status" value="1"/>
</dbReference>
<dbReference type="GO" id="GO:0070008">
    <property type="term" value="F:serine-type exopeptidase activity"/>
    <property type="evidence" value="ECO:0007669"/>
    <property type="project" value="InterPro"/>
</dbReference>
<dbReference type="WBParaSite" id="ACRNAN_scaffold2626.g7379.t1">
    <property type="protein sequence ID" value="ACRNAN_scaffold2626.g7379.t1"/>
    <property type="gene ID" value="ACRNAN_scaffold2626.g7379"/>
</dbReference>
<dbReference type="InterPro" id="IPR042269">
    <property type="entry name" value="Ser_carbopepase_S28_SKS"/>
</dbReference>
<evidence type="ECO:0000256" key="2">
    <source>
        <dbReference type="ARBA" id="ARBA00022670"/>
    </source>
</evidence>
<dbReference type="SUPFAM" id="SSF53474">
    <property type="entry name" value="alpha/beta-Hydrolases"/>
    <property type="match status" value="1"/>
</dbReference>
<sequence>MPLGIVVTDRLALQFQNAELKNLKPKPRNIPRFVFGRPYGGFLNQHQPAEKSTSPNCGPNGTTYEEGWLTQPLDHFDQSNTATWQEYYQYNFNFYNGSGLIFFMLGGESPLGEKWICNPTYSWTKWAKEYGAALFQAEHRYFGQSRPKPDQSVANLQWFTPEQVLADYDNFIQQMNKIFFSNITNPRWVLFGGSYPGSLTAWSRAVYPNSSIAGVSSSSAVGLFVDYYGYATNMQLNYDAADQYCANNIKAAFTQMQSLVYTDTGRQLLEQIFNLCDRFPSSNTIGPKDIQFFFSNIFGTFQGINQFTGDNRDNATANGLGVPGACQIMNNASEPNLLKRVKNVIDWSGQFYDPNAGSECLPNSYSQYIWQYKQTRYDDETQDEIAAGRSWIWQTCTYLGYFQTTDGGHDNDIWGSLLPLDFYVDQCIELFSPTYNADYTFAAVQKYLQKYGGAKNYKGTSVVFPNGSYDPWRSLGLLPGDDNAANNVTAIFINRGAHCSDMYPSSANDHPELTEARNKIHNLLDSFIKASEKALFDHSTSSVFSTSSNTAASFSSTSNTTSLFSSTPITNLSPTPNTTTKSTNATFKLKNNLFVFVLFIFISNIFLRLP</sequence>
<dbReference type="GO" id="GO:0008239">
    <property type="term" value="F:dipeptidyl-peptidase activity"/>
    <property type="evidence" value="ECO:0007669"/>
    <property type="project" value="TreeGrafter"/>
</dbReference>
<dbReference type="PANTHER" id="PTHR11010">
    <property type="entry name" value="PROTEASE S28 PRO-X CARBOXYPEPTIDASE-RELATED"/>
    <property type="match status" value="1"/>
</dbReference>
<dbReference type="AlphaFoldDB" id="A0A914DJB0"/>
<organism evidence="7 8">
    <name type="scientific">Acrobeloides nanus</name>
    <dbReference type="NCBI Taxonomy" id="290746"/>
    <lineage>
        <taxon>Eukaryota</taxon>
        <taxon>Metazoa</taxon>
        <taxon>Ecdysozoa</taxon>
        <taxon>Nematoda</taxon>
        <taxon>Chromadorea</taxon>
        <taxon>Rhabditida</taxon>
        <taxon>Tylenchina</taxon>
        <taxon>Cephalobomorpha</taxon>
        <taxon>Cephaloboidea</taxon>
        <taxon>Cephalobidae</taxon>
        <taxon>Acrobeloides</taxon>
    </lineage>
</organism>
<keyword evidence="4" id="KW-0378">Hydrolase</keyword>
<accession>A0A914DJB0</accession>
<keyword evidence="5" id="KW-0325">Glycoprotein</keyword>
<dbReference type="GO" id="GO:0006508">
    <property type="term" value="P:proteolysis"/>
    <property type="evidence" value="ECO:0007669"/>
    <property type="project" value="UniProtKB-KW"/>
</dbReference>
<dbReference type="PANTHER" id="PTHR11010:SF34">
    <property type="entry name" value="SERINE PROTEASE F56F10.1-RELATED"/>
    <property type="match status" value="1"/>
</dbReference>
<keyword evidence="2" id="KW-0645">Protease</keyword>
<dbReference type="Pfam" id="PF05577">
    <property type="entry name" value="Peptidase_S28"/>
    <property type="match status" value="1"/>
</dbReference>
<dbReference type="InterPro" id="IPR029058">
    <property type="entry name" value="AB_hydrolase_fold"/>
</dbReference>
<evidence type="ECO:0000256" key="3">
    <source>
        <dbReference type="ARBA" id="ARBA00022729"/>
    </source>
</evidence>
<name>A0A914DJB0_9BILA</name>
<comment type="similarity">
    <text evidence="1">Belongs to the peptidase S28 family.</text>
</comment>
<evidence type="ECO:0000313" key="8">
    <source>
        <dbReference type="WBParaSite" id="ACRNAN_scaffold2626.g7379.t1"/>
    </source>
</evidence>
<evidence type="ECO:0000256" key="1">
    <source>
        <dbReference type="ARBA" id="ARBA00011079"/>
    </source>
</evidence>
<protein>
    <submittedName>
        <fullName evidence="8">Serine carboxypeptidase S28-domain-containing protein</fullName>
    </submittedName>
</protein>
<evidence type="ECO:0000256" key="5">
    <source>
        <dbReference type="ARBA" id="ARBA00023180"/>
    </source>
</evidence>
<evidence type="ECO:0000256" key="4">
    <source>
        <dbReference type="ARBA" id="ARBA00022801"/>
    </source>
</evidence>
<dbReference type="InterPro" id="IPR008758">
    <property type="entry name" value="Peptidase_S28"/>
</dbReference>
<evidence type="ECO:0000313" key="7">
    <source>
        <dbReference type="Proteomes" id="UP000887540"/>
    </source>
</evidence>
<keyword evidence="7" id="KW-1185">Reference proteome</keyword>
<evidence type="ECO:0000256" key="6">
    <source>
        <dbReference type="SAM" id="MobiDB-lite"/>
    </source>
</evidence>
<dbReference type="Gene3D" id="3.40.50.1820">
    <property type="entry name" value="alpha/beta hydrolase"/>
    <property type="match status" value="1"/>
</dbReference>
<keyword evidence="3" id="KW-0732">Signal</keyword>
<dbReference type="Gene3D" id="1.20.120.980">
    <property type="entry name" value="Serine carboxypeptidase S28, SKS domain"/>
    <property type="match status" value="1"/>
</dbReference>
<reference evidence="8" key="1">
    <citation type="submission" date="2022-11" db="UniProtKB">
        <authorList>
            <consortium name="WormBaseParasite"/>
        </authorList>
    </citation>
    <scope>IDENTIFICATION</scope>
</reference>
<proteinExistence type="inferred from homology"/>
<dbReference type="Proteomes" id="UP000887540">
    <property type="component" value="Unplaced"/>
</dbReference>
<feature type="region of interest" description="Disordered" evidence="6">
    <location>
        <begin position="554"/>
        <end position="581"/>
    </location>
</feature>